<evidence type="ECO:0000313" key="3">
    <source>
        <dbReference type="Proteomes" id="UP000192940"/>
    </source>
</evidence>
<proteinExistence type="predicted"/>
<accession>A0A1X7H3Z3</accession>
<evidence type="ECO:0000259" key="1">
    <source>
        <dbReference type="Pfam" id="PF14300"/>
    </source>
</evidence>
<dbReference type="Proteomes" id="UP000192940">
    <property type="component" value="Chromosome I"/>
</dbReference>
<sequence>MGRLILRSVMNIKDLINKLLPVDRLSMMSGEEIVEHIALHIYKDHFSDRREHFEQLPEVLRDIILVIDLDTELNMNGITGYLENSSGCYFEETMETLERIQFREDLNIMKKIKTVLMTNGISLQKLRGNRSSLTEYQISNFLETHGRTISDVMDLIETEAEQLYLYHEENNIFEYLFKYVEANKDKLILTSKTLKDGK</sequence>
<dbReference type="Pfam" id="PF14300">
    <property type="entry name" value="DMP19"/>
    <property type="match status" value="1"/>
</dbReference>
<dbReference type="AlphaFoldDB" id="A0A1X7H3Z3"/>
<gene>
    <name evidence="2" type="ORF">SAMN05661091_1695</name>
</gene>
<feature type="domain" description="DNA mimic protein DMP19 C-terminal" evidence="1">
    <location>
        <begin position="54"/>
        <end position="183"/>
    </location>
</feature>
<dbReference type="Gene3D" id="1.20.1420.60">
    <property type="match status" value="1"/>
</dbReference>
<evidence type="ECO:0000313" key="2">
    <source>
        <dbReference type="EMBL" id="SMF79382.1"/>
    </source>
</evidence>
<dbReference type="EMBL" id="LT840184">
    <property type="protein sequence ID" value="SMF79382.1"/>
    <property type="molecule type" value="Genomic_DNA"/>
</dbReference>
<dbReference type="InterPro" id="IPR025402">
    <property type="entry name" value="DMP19_C"/>
</dbReference>
<name>A0A1X7H3Z3_9BACL</name>
<reference evidence="2 3" key="1">
    <citation type="submission" date="2017-04" db="EMBL/GenBank/DDBJ databases">
        <authorList>
            <person name="Afonso C.L."/>
            <person name="Miller P.J."/>
            <person name="Scott M.A."/>
            <person name="Spackman E."/>
            <person name="Goraichik I."/>
            <person name="Dimitrov K.M."/>
            <person name="Suarez D.L."/>
            <person name="Swayne D.E."/>
        </authorList>
    </citation>
    <scope>NUCLEOTIDE SEQUENCE [LARGE SCALE GENOMIC DNA]</scope>
    <source>
        <strain evidence="2 3">N3/975</strain>
    </source>
</reference>
<dbReference type="STRING" id="1313296.SAMN05661091_1695"/>
<dbReference type="RefSeq" id="WP_208918587.1">
    <property type="nucleotide sequence ID" value="NZ_LT840184.1"/>
</dbReference>
<organism evidence="2 3">
    <name type="scientific">Paenibacillus uliginis N3/975</name>
    <dbReference type="NCBI Taxonomy" id="1313296"/>
    <lineage>
        <taxon>Bacteria</taxon>
        <taxon>Bacillati</taxon>
        <taxon>Bacillota</taxon>
        <taxon>Bacilli</taxon>
        <taxon>Bacillales</taxon>
        <taxon>Paenibacillaceae</taxon>
        <taxon>Paenibacillus</taxon>
    </lineage>
</organism>
<protein>
    <recommendedName>
        <fullName evidence="1">DNA mimic protein DMP19 C-terminal domain-containing protein</fullName>
    </recommendedName>
</protein>
<keyword evidence="3" id="KW-1185">Reference proteome</keyword>